<evidence type="ECO:0000256" key="5">
    <source>
        <dbReference type="ARBA" id="ARBA00022741"/>
    </source>
</evidence>
<dbReference type="PROSITE" id="PS00211">
    <property type="entry name" value="ABC_TRANSPORTER_1"/>
    <property type="match status" value="1"/>
</dbReference>
<dbReference type="GO" id="GO:0043190">
    <property type="term" value="C:ATP-binding cassette (ABC) transporter complex"/>
    <property type="evidence" value="ECO:0007669"/>
    <property type="project" value="TreeGrafter"/>
</dbReference>
<dbReference type="InterPro" id="IPR015856">
    <property type="entry name" value="ABC_transpr_CbiO/EcfA_su"/>
</dbReference>
<name>A0A1F2PF38_9FIRM</name>
<dbReference type="EMBL" id="LKEU01000042">
    <property type="protein sequence ID" value="OFV69306.1"/>
    <property type="molecule type" value="Genomic_DNA"/>
</dbReference>
<keyword evidence="10" id="KW-0378">Hydrolase</keyword>
<dbReference type="CDD" id="cd03225">
    <property type="entry name" value="ABC_cobalt_CbiO_domain1"/>
    <property type="match status" value="1"/>
</dbReference>
<dbReference type="GO" id="GO:0042626">
    <property type="term" value="F:ATPase-coupled transmembrane transporter activity"/>
    <property type="evidence" value="ECO:0007669"/>
    <property type="project" value="TreeGrafter"/>
</dbReference>
<dbReference type="Proteomes" id="UP000176244">
    <property type="component" value="Unassembled WGS sequence"/>
</dbReference>
<dbReference type="InterPro" id="IPR017871">
    <property type="entry name" value="ABC_transporter-like_CS"/>
</dbReference>
<keyword evidence="4" id="KW-1003">Cell membrane</keyword>
<feature type="domain" description="ABC transporter" evidence="9">
    <location>
        <begin position="6"/>
        <end position="239"/>
    </location>
</feature>
<keyword evidence="8" id="KW-0472">Membrane</keyword>
<comment type="similarity">
    <text evidence="2">Belongs to the ABC transporter superfamily.</text>
</comment>
<dbReference type="InterPro" id="IPR003593">
    <property type="entry name" value="AAA+_ATPase"/>
</dbReference>
<dbReference type="RefSeq" id="WP_070372422.1">
    <property type="nucleotide sequence ID" value="NZ_LKEU01000042.1"/>
</dbReference>
<dbReference type="GO" id="GO:0005524">
    <property type="term" value="F:ATP binding"/>
    <property type="evidence" value="ECO:0007669"/>
    <property type="project" value="UniProtKB-KW"/>
</dbReference>
<evidence type="ECO:0000256" key="3">
    <source>
        <dbReference type="ARBA" id="ARBA00022448"/>
    </source>
</evidence>
<dbReference type="AlphaFoldDB" id="A0A1F2PF38"/>
<dbReference type="InterPro" id="IPR027417">
    <property type="entry name" value="P-loop_NTPase"/>
</dbReference>
<keyword evidence="7" id="KW-1278">Translocase</keyword>
<sequence>MREPILKVNNLHYSYGTGNPALKGVSVNIYNGEKIAVIGSNGSGKSTFFLNANGVLKADHGEISYQGTVINKKNLKELRKNIGIVFQDADNQIIASTVMAEVGFGPMNLKLPREEVLHRVDEALTYMNILDFKDRPPHYLSGGEKKRVTIADIIAMKSEVIIFDEPTAALDPLNAQMLEDVLVKLGQEGKTMLISTHDVDFAYRWAERAIVFDRGKIIADGTPLEIFKNREILKQANLKRPTMLDVYEMLVEKKMVKNTDAYPTTPKELKILLENNLYYPESSVPMI</sequence>
<evidence type="ECO:0000256" key="2">
    <source>
        <dbReference type="ARBA" id="ARBA00005417"/>
    </source>
</evidence>
<gene>
    <name evidence="10" type="primary">ecfA3_2</name>
    <name evidence="10" type="ORF">ACWI_31630</name>
</gene>
<comment type="subcellular location">
    <subcellularLocation>
        <location evidence="1">Cell membrane</location>
        <topology evidence="1">Peripheral membrane protein</topology>
    </subcellularLocation>
</comment>
<evidence type="ECO:0000256" key="6">
    <source>
        <dbReference type="ARBA" id="ARBA00022840"/>
    </source>
</evidence>
<dbReference type="PANTHER" id="PTHR43553:SF24">
    <property type="entry name" value="ENERGY-COUPLING FACTOR TRANSPORTER ATP-BINDING PROTEIN ECFA1"/>
    <property type="match status" value="1"/>
</dbReference>
<dbReference type="InterPro" id="IPR050095">
    <property type="entry name" value="ECF_ABC_transporter_ATP-bd"/>
</dbReference>
<dbReference type="STRING" id="52694.ACWI_31630"/>
<evidence type="ECO:0000313" key="11">
    <source>
        <dbReference type="Proteomes" id="UP000176244"/>
    </source>
</evidence>
<dbReference type="InterPro" id="IPR003439">
    <property type="entry name" value="ABC_transporter-like_ATP-bd"/>
</dbReference>
<evidence type="ECO:0000256" key="4">
    <source>
        <dbReference type="ARBA" id="ARBA00022475"/>
    </source>
</evidence>
<protein>
    <submittedName>
        <fullName evidence="10">Energy-coupling factor transporter ATP-binding protein EcfA3</fullName>
        <ecNumber evidence="10">3.6.3.-</ecNumber>
    </submittedName>
</protein>
<dbReference type="SUPFAM" id="SSF52540">
    <property type="entry name" value="P-loop containing nucleoside triphosphate hydrolases"/>
    <property type="match status" value="1"/>
</dbReference>
<evidence type="ECO:0000256" key="1">
    <source>
        <dbReference type="ARBA" id="ARBA00004202"/>
    </source>
</evidence>
<dbReference type="EC" id="3.6.3.-" evidence="10"/>
<keyword evidence="5" id="KW-0547">Nucleotide-binding</keyword>
<reference evidence="10 11" key="1">
    <citation type="submission" date="2015-09" db="EMBL/GenBank/DDBJ databases">
        <title>Genome sequence of Acetobacterium wieringae DSM 1911.</title>
        <authorList>
            <person name="Poehlein A."/>
            <person name="Bengelsdorf F.R."/>
            <person name="Schiel-Bengelsdorf B."/>
            <person name="Duerre P."/>
            <person name="Daniel R."/>
        </authorList>
    </citation>
    <scope>NUCLEOTIDE SEQUENCE [LARGE SCALE GENOMIC DNA]</scope>
    <source>
        <strain evidence="10 11">DSM 1911</strain>
    </source>
</reference>
<dbReference type="OrthoDB" id="9784332at2"/>
<dbReference type="Pfam" id="PF00005">
    <property type="entry name" value="ABC_tran"/>
    <property type="match status" value="1"/>
</dbReference>
<dbReference type="FunFam" id="3.40.50.300:FF:000224">
    <property type="entry name" value="Energy-coupling factor transporter ATP-binding protein EcfA"/>
    <property type="match status" value="1"/>
</dbReference>
<dbReference type="GO" id="GO:0016887">
    <property type="term" value="F:ATP hydrolysis activity"/>
    <property type="evidence" value="ECO:0007669"/>
    <property type="project" value="InterPro"/>
</dbReference>
<dbReference type="SMART" id="SM00382">
    <property type="entry name" value="AAA"/>
    <property type="match status" value="1"/>
</dbReference>
<organism evidence="10 11">
    <name type="scientific">Acetobacterium wieringae</name>
    <dbReference type="NCBI Taxonomy" id="52694"/>
    <lineage>
        <taxon>Bacteria</taxon>
        <taxon>Bacillati</taxon>
        <taxon>Bacillota</taxon>
        <taxon>Clostridia</taxon>
        <taxon>Eubacteriales</taxon>
        <taxon>Eubacteriaceae</taxon>
        <taxon>Acetobacterium</taxon>
    </lineage>
</organism>
<proteinExistence type="inferred from homology"/>
<evidence type="ECO:0000313" key="10">
    <source>
        <dbReference type="EMBL" id="OFV69306.1"/>
    </source>
</evidence>
<evidence type="ECO:0000256" key="7">
    <source>
        <dbReference type="ARBA" id="ARBA00022967"/>
    </source>
</evidence>
<evidence type="ECO:0000259" key="9">
    <source>
        <dbReference type="PROSITE" id="PS50893"/>
    </source>
</evidence>
<evidence type="ECO:0000256" key="8">
    <source>
        <dbReference type="ARBA" id="ARBA00023136"/>
    </source>
</evidence>
<comment type="caution">
    <text evidence="10">The sequence shown here is derived from an EMBL/GenBank/DDBJ whole genome shotgun (WGS) entry which is preliminary data.</text>
</comment>
<keyword evidence="3" id="KW-0813">Transport</keyword>
<keyword evidence="6 10" id="KW-0067">ATP-binding</keyword>
<dbReference type="PANTHER" id="PTHR43553">
    <property type="entry name" value="HEAVY METAL TRANSPORTER"/>
    <property type="match status" value="1"/>
</dbReference>
<dbReference type="Gene3D" id="3.40.50.300">
    <property type="entry name" value="P-loop containing nucleotide triphosphate hydrolases"/>
    <property type="match status" value="1"/>
</dbReference>
<dbReference type="PROSITE" id="PS50893">
    <property type="entry name" value="ABC_TRANSPORTER_2"/>
    <property type="match status" value="1"/>
</dbReference>
<accession>A0A1F2PF38</accession>